<evidence type="ECO:0000256" key="10">
    <source>
        <dbReference type="ARBA" id="ARBA00023268"/>
    </source>
</evidence>
<keyword evidence="10" id="KW-0511">Multifunctional enzyme</keyword>
<comment type="similarity">
    <text evidence="1">In the C-terminal section; belongs to the transpeptidase family.</text>
</comment>
<feature type="domain" description="Glycosyl transferase family 51" evidence="14">
    <location>
        <begin position="51"/>
        <end position="217"/>
    </location>
</feature>
<dbReference type="PANTHER" id="PTHR32282">
    <property type="entry name" value="BINDING PROTEIN TRANSPEPTIDASE, PUTATIVE-RELATED"/>
    <property type="match status" value="1"/>
</dbReference>
<keyword evidence="16" id="KW-1185">Reference proteome</keyword>
<organism evidence="15 16">
    <name type="scientific">Anaerosalibacter massiliensis</name>
    <dbReference type="NCBI Taxonomy" id="1347392"/>
    <lineage>
        <taxon>Bacteria</taxon>
        <taxon>Bacillati</taxon>
        <taxon>Bacillota</taxon>
        <taxon>Tissierellia</taxon>
        <taxon>Tissierellales</taxon>
        <taxon>Sporanaerobacteraceae</taxon>
        <taxon>Anaerosalibacter</taxon>
    </lineage>
</organism>
<accession>A0A9X2MI98</accession>
<gene>
    <name evidence="15" type="ORF">NSA23_05570</name>
</gene>
<evidence type="ECO:0000256" key="7">
    <source>
        <dbReference type="ARBA" id="ARBA00022801"/>
    </source>
</evidence>
<keyword evidence="9" id="KW-0573">Peptidoglycan synthesis</keyword>
<evidence type="ECO:0000256" key="12">
    <source>
        <dbReference type="ARBA" id="ARBA00034000"/>
    </source>
</evidence>
<comment type="caution">
    <text evidence="15">The sequence shown here is derived from an EMBL/GenBank/DDBJ whole genome shotgun (WGS) entry which is preliminary data.</text>
</comment>
<dbReference type="InterPro" id="IPR050396">
    <property type="entry name" value="Glycosyltr_51/Transpeptidase"/>
</dbReference>
<dbReference type="InterPro" id="IPR036950">
    <property type="entry name" value="PBP_transglycosylase"/>
</dbReference>
<dbReference type="Gene3D" id="1.10.3810.10">
    <property type="entry name" value="Biosynthetic peptidoglycan transglycosylase-like"/>
    <property type="match status" value="1"/>
</dbReference>
<keyword evidence="3" id="KW-0121">Carboxypeptidase</keyword>
<evidence type="ECO:0000256" key="4">
    <source>
        <dbReference type="ARBA" id="ARBA00022670"/>
    </source>
</evidence>
<evidence type="ECO:0000313" key="16">
    <source>
        <dbReference type="Proteomes" id="UP001142078"/>
    </source>
</evidence>
<evidence type="ECO:0000256" key="3">
    <source>
        <dbReference type="ARBA" id="ARBA00022645"/>
    </source>
</evidence>
<dbReference type="Proteomes" id="UP001142078">
    <property type="component" value="Unassembled WGS sequence"/>
</dbReference>
<dbReference type="GO" id="GO:0009002">
    <property type="term" value="F:serine-type D-Ala-D-Ala carboxypeptidase activity"/>
    <property type="evidence" value="ECO:0007669"/>
    <property type="project" value="UniProtKB-EC"/>
</dbReference>
<dbReference type="OrthoDB" id="9766909at2"/>
<comment type="similarity">
    <text evidence="2">In the N-terminal section; belongs to the glycosyltransferase 51 family.</text>
</comment>
<keyword evidence="4" id="KW-0645">Protease</keyword>
<evidence type="ECO:0000256" key="13">
    <source>
        <dbReference type="ARBA" id="ARBA00049902"/>
    </source>
</evidence>
<dbReference type="GO" id="GO:0006508">
    <property type="term" value="P:proteolysis"/>
    <property type="evidence" value="ECO:0007669"/>
    <property type="project" value="UniProtKB-KW"/>
</dbReference>
<proteinExistence type="inferred from homology"/>
<reference evidence="15" key="1">
    <citation type="submission" date="2022-07" db="EMBL/GenBank/DDBJ databases">
        <title>Enhanced cultured diversity of the mouse gut microbiota enables custom-made synthetic communities.</title>
        <authorList>
            <person name="Afrizal A."/>
        </authorList>
    </citation>
    <scope>NUCLEOTIDE SEQUENCE</scope>
    <source>
        <strain evidence="15">DSM 29482</strain>
    </source>
</reference>
<dbReference type="SUPFAM" id="SSF53955">
    <property type="entry name" value="Lysozyme-like"/>
    <property type="match status" value="1"/>
</dbReference>
<keyword evidence="8" id="KW-0133">Cell shape</keyword>
<evidence type="ECO:0000256" key="2">
    <source>
        <dbReference type="ARBA" id="ARBA00007739"/>
    </source>
</evidence>
<keyword evidence="11" id="KW-0961">Cell wall biogenesis/degradation</keyword>
<dbReference type="Pfam" id="PF00912">
    <property type="entry name" value="Transgly"/>
    <property type="match status" value="1"/>
</dbReference>
<evidence type="ECO:0000313" key="15">
    <source>
        <dbReference type="EMBL" id="MCR2043585.1"/>
    </source>
</evidence>
<evidence type="ECO:0000256" key="6">
    <source>
        <dbReference type="ARBA" id="ARBA00022679"/>
    </source>
</evidence>
<keyword evidence="6" id="KW-0808">Transferase</keyword>
<comment type="catalytic activity">
    <reaction evidence="13">
        <text>[GlcNAc-(1-&gt;4)-Mur2Ac(oyl-L-Ala-gamma-D-Glu-L-Lys-D-Ala-D-Ala)](n)-di-trans,octa-cis-undecaprenyl diphosphate + beta-D-GlcNAc-(1-&gt;4)-Mur2Ac(oyl-L-Ala-gamma-D-Glu-L-Lys-D-Ala-D-Ala)-di-trans,octa-cis-undecaprenyl diphosphate = [GlcNAc-(1-&gt;4)-Mur2Ac(oyl-L-Ala-gamma-D-Glu-L-Lys-D-Ala-D-Ala)](n+1)-di-trans,octa-cis-undecaprenyl diphosphate + di-trans,octa-cis-undecaprenyl diphosphate + H(+)</text>
        <dbReference type="Rhea" id="RHEA:23708"/>
        <dbReference type="Rhea" id="RHEA-COMP:9602"/>
        <dbReference type="Rhea" id="RHEA-COMP:9603"/>
        <dbReference type="ChEBI" id="CHEBI:15378"/>
        <dbReference type="ChEBI" id="CHEBI:58405"/>
        <dbReference type="ChEBI" id="CHEBI:60033"/>
        <dbReference type="ChEBI" id="CHEBI:78435"/>
        <dbReference type="EC" id="2.4.99.28"/>
    </reaction>
</comment>
<dbReference type="PANTHER" id="PTHR32282:SF33">
    <property type="entry name" value="PEPTIDOGLYCAN GLYCOSYLTRANSFERASE"/>
    <property type="match status" value="1"/>
</dbReference>
<dbReference type="EMBL" id="JANJZL010000003">
    <property type="protein sequence ID" value="MCR2043585.1"/>
    <property type="molecule type" value="Genomic_DNA"/>
</dbReference>
<evidence type="ECO:0000256" key="5">
    <source>
        <dbReference type="ARBA" id="ARBA00022676"/>
    </source>
</evidence>
<dbReference type="GO" id="GO:0008360">
    <property type="term" value="P:regulation of cell shape"/>
    <property type="evidence" value="ECO:0007669"/>
    <property type="project" value="UniProtKB-KW"/>
</dbReference>
<dbReference type="AlphaFoldDB" id="A0A9X2MI98"/>
<evidence type="ECO:0000256" key="1">
    <source>
        <dbReference type="ARBA" id="ARBA00007090"/>
    </source>
</evidence>
<evidence type="ECO:0000256" key="9">
    <source>
        <dbReference type="ARBA" id="ARBA00022984"/>
    </source>
</evidence>
<dbReference type="RefSeq" id="WP_042678798.1">
    <property type="nucleotide sequence ID" value="NZ_CABKTM010000008.1"/>
</dbReference>
<dbReference type="GO" id="GO:0009252">
    <property type="term" value="P:peptidoglycan biosynthetic process"/>
    <property type="evidence" value="ECO:0007669"/>
    <property type="project" value="UniProtKB-KW"/>
</dbReference>
<keyword evidence="7" id="KW-0378">Hydrolase</keyword>
<name>A0A9X2MI98_9FIRM</name>
<comment type="catalytic activity">
    <reaction evidence="12">
        <text>Preferential cleavage: (Ac)2-L-Lys-D-Ala-|-D-Ala. Also transpeptidation of peptidyl-alanyl moieties that are N-acyl substituents of D-alanine.</text>
        <dbReference type="EC" id="3.4.16.4"/>
    </reaction>
</comment>
<keyword evidence="5" id="KW-0328">Glycosyltransferase</keyword>
<dbReference type="FunFam" id="1.10.3810.10:FF:000001">
    <property type="entry name" value="Penicillin-binding protein 1A"/>
    <property type="match status" value="1"/>
</dbReference>
<dbReference type="GO" id="GO:0008955">
    <property type="term" value="F:peptidoglycan glycosyltransferase activity"/>
    <property type="evidence" value="ECO:0007669"/>
    <property type="project" value="UniProtKB-EC"/>
</dbReference>
<dbReference type="GO" id="GO:0071555">
    <property type="term" value="P:cell wall organization"/>
    <property type="evidence" value="ECO:0007669"/>
    <property type="project" value="UniProtKB-KW"/>
</dbReference>
<evidence type="ECO:0000256" key="11">
    <source>
        <dbReference type="ARBA" id="ARBA00023316"/>
    </source>
</evidence>
<dbReference type="InterPro" id="IPR023346">
    <property type="entry name" value="Lysozyme-like_dom_sf"/>
</dbReference>
<evidence type="ECO:0000259" key="14">
    <source>
        <dbReference type="Pfam" id="PF00912"/>
    </source>
</evidence>
<evidence type="ECO:0000256" key="8">
    <source>
        <dbReference type="ARBA" id="ARBA00022960"/>
    </source>
</evidence>
<protein>
    <submittedName>
        <fullName evidence="15">Transglycosylase domain-containing protein</fullName>
    </submittedName>
</protein>
<dbReference type="InterPro" id="IPR001264">
    <property type="entry name" value="Glyco_trans_51"/>
</dbReference>
<sequence>MKRFKKLVFFLVVLTTFSLIFNILPKIANYFIKFENTNYDLNRDLKGQIKNNIPNYIDYEEIPEDFINTLITVEDKRFFKHIGFDPIAMGRATLVNVKAREYKQGGSTITQQLAKNLFFTNEKSLGRKVKELIVALAIEDNYTKEDILEMYTNVIYYGEGAYGIEAASQKYFNKSARDMNFDEATLLAGSLKAPSIYNPFNTENAQQRHKVVLSIMQNIY</sequence>